<sequence>MPVQTLFDLAKRRLISNINMLDDIGDLPYVFLAPVLRHLQNPDQLAELEAKCPQLLGETGEIWQRFIKRDIADYEKKPHEPRDPKNWSKVYRKLRKDSEKEEEVQKEVLRQQVQALQNNRKSNQTTITEGRTGQVPSRTRKGFAFGGGSSWGSSGAPRQTGKAAFDKLRRGIFDQKQARPKASMMPAHVLAERKRTVQQAPARMMRQAEAQVSEAPQRMVLSKAASASVTARKAPPPITNRPNITSRPMPRPTAASPPSPQRPLVKRKREDRIFHEPKRRRP</sequence>
<dbReference type="AlphaFoldDB" id="A0A6A6RY70"/>
<accession>A0A6A6RY70</accession>
<gene>
    <name evidence="2" type="ORF">P280DRAFT_401443</name>
</gene>
<dbReference type="InterPro" id="IPR010684">
    <property type="entry name" value="RNA_pol_II_trans_fac_SIII_A"/>
</dbReference>
<dbReference type="PANTHER" id="PTHR15141:SF76">
    <property type="entry name" value="TRANSCRIPTION ELONGATION FACTOR B POLYPEPTIDE 3"/>
    <property type="match status" value="1"/>
</dbReference>
<dbReference type="PANTHER" id="PTHR15141">
    <property type="entry name" value="TRANSCRIPTION ELONGATION FACTOR B POLYPEPTIDE 3"/>
    <property type="match status" value="1"/>
</dbReference>
<feature type="compositionally biased region" description="Pro residues" evidence="1">
    <location>
        <begin position="249"/>
        <end position="261"/>
    </location>
</feature>
<feature type="region of interest" description="Disordered" evidence="1">
    <location>
        <begin position="195"/>
        <end position="282"/>
    </location>
</feature>
<dbReference type="Pfam" id="PF06881">
    <property type="entry name" value="Elongin_A"/>
    <property type="match status" value="1"/>
</dbReference>
<dbReference type="GO" id="GO:0006368">
    <property type="term" value="P:transcription elongation by RNA polymerase II"/>
    <property type="evidence" value="ECO:0007669"/>
    <property type="project" value="InterPro"/>
</dbReference>
<dbReference type="EMBL" id="MU006785">
    <property type="protein sequence ID" value="KAF2640145.1"/>
    <property type="molecule type" value="Genomic_DNA"/>
</dbReference>
<dbReference type="OrthoDB" id="21513at2759"/>
<evidence type="ECO:0000313" key="2">
    <source>
        <dbReference type="EMBL" id="KAF2640145.1"/>
    </source>
</evidence>
<feature type="region of interest" description="Disordered" evidence="1">
    <location>
        <begin position="118"/>
        <end position="162"/>
    </location>
</feature>
<proteinExistence type="predicted"/>
<dbReference type="Gene3D" id="6.10.250.3180">
    <property type="match status" value="1"/>
</dbReference>
<feature type="compositionally biased region" description="Polar residues" evidence="1">
    <location>
        <begin position="118"/>
        <end position="137"/>
    </location>
</feature>
<evidence type="ECO:0000313" key="3">
    <source>
        <dbReference type="Proteomes" id="UP000799753"/>
    </source>
</evidence>
<organism evidence="2 3">
    <name type="scientific">Massarina eburnea CBS 473.64</name>
    <dbReference type="NCBI Taxonomy" id="1395130"/>
    <lineage>
        <taxon>Eukaryota</taxon>
        <taxon>Fungi</taxon>
        <taxon>Dikarya</taxon>
        <taxon>Ascomycota</taxon>
        <taxon>Pezizomycotina</taxon>
        <taxon>Dothideomycetes</taxon>
        <taxon>Pleosporomycetidae</taxon>
        <taxon>Pleosporales</taxon>
        <taxon>Massarineae</taxon>
        <taxon>Massarinaceae</taxon>
        <taxon>Massarina</taxon>
    </lineage>
</organism>
<dbReference type="InterPro" id="IPR051870">
    <property type="entry name" value="Elongin-A_domain"/>
</dbReference>
<protein>
    <recommendedName>
        <fullName evidence="4">RNA polymerase II transcription factor SIII subunit A</fullName>
    </recommendedName>
</protein>
<dbReference type="GO" id="GO:0070449">
    <property type="term" value="C:elongin complex"/>
    <property type="evidence" value="ECO:0007669"/>
    <property type="project" value="InterPro"/>
</dbReference>
<reference evidence="2" key="1">
    <citation type="journal article" date="2020" name="Stud. Mycol.">
        <title>101 Dothideomycetes genomes: a test case for predicting lifestyles and emergence of pathogens.</title>
        <authorList>
            <person name="Haridas S."/>
            <person name="Albert R."/>
            <person name="Binder M."/>
            <person name="Bloem J."/>
            <person name="Labutti K."/>
            <person name="Salamov A."/>
            <person name="Andreopoulos B."/>
            <person name="Baker S."/>
            <person name="Barry K."/>
            <person name="Bills G."/>
            <person name="Bluhm B."/>
            <person name="Cannon C."/>
            <person name="Castanera R."/>
            <person name="Culley D."/>
            <person name="Daum C."/>
            <person name="Ezra D."/>
            <person name="Gonzalez J."/>
            <person name="Henrissat B."/>
            <person name="Kuo A."/>
            <person name="Liang C."/>
            <person name="Lipzen A."/>
            <person name="Lutzoni F."/>
            <person name="Magnuson J."/>
            <person name="Mondo S."/>
            <person name="Nolan M."/>
            <person name="Ohm R."/>
            <person name="Pangilinan J."/>
            <person name="Park H.-J."/>
            <person name="Ramirez L."/>
            <person name="Alfaro M."/>
            <person name="Sun H."/>
            <person name="Tritt A."/>
            <person name="Yoshinaga Y."/>
            <person name="Zwiers L.-H."/>
            <person name="Turgeon B."/>
            <person name="Goodwin S."/>
            <person name="Spatafora J."/>
            <person name="Crous P."/>
            <person name="Grigoriev I."/>
        </authorList>
    </citation>
    <scope>NUCLEOTIDE SEQUENCE</scope>
    <source>
        <strain evidence="2">CBS 473.64</strain>
    </source>
</reference>
<dbReference type="Proteomes" id="UP000799753">
    <property type="component" value="Unassembled WGS sequence"/>
</dbReference>
<name>A0A6A6RY70_9PLEO</name>
<evidence type="ECO:0000256" key="1">
    <source>
        <dbReference type="SAM" id="MobiDB-lite"/>
    </source>
</evidence>
<evidence type="ECO:0008006" key="4">
    <source>
        <dbReference type="Google" id="ProtNLM"/>
    </source>
</evidence>
<keyword evidence="3" id="KW-1185">Reference proteome</keyword>